<dbReference type="EMBL" id="BGZK01002560">
    <property type="protein sequence ID" value="GBP94912.1"/>
    <property type="molecule type" value="Genomic_DNA"/>
</dbReference>
<evidence type="ECO:0000313" key="2">
    <source>
        <dbReference type="Proteomes" id="UP000299102"/>
    </source>
</evidence>
<accession>A0A4C2A562</accession>
<dbReference type="Proteomes" id="UP000299102">
    <property type="component" value="Unassembled WGS sequence"/>
</dbReference>
<proteinExistence type="predicted"/>
<protein>
    <submittedName>
        <fullName evidence="1">Uncharacterized protein</fullName>
    </submittedName>
</protein>
<dbReference type="AlphaFoldDB" id="A0A4C2A562"/>
<sequence>MSVLCGNQTHAPSTVSRITTNCANQAVKIKVKNVKNALSAADLLDQWFPAGADRPLVAGAFCGELAGVKANEGRYESQSDIRDIPT</sequence>
<evidence type="ECO:0000313" key="1">
    <source>
        <dbReference type="EMBL" id="GBP94912.1"/>
    </source>
</evidence>
<gene>
    <name evidence="1" type="ORF">EVAR_100630_1</name>
</gene>
<name>A0A4C2A562_EUMVA</name>
<organism evidence="1 2">
    <name type="scientific">Eumeta variegata</name>
    <name type="common">Bagworm moth</name>
    <name type="synonym">Eumeta japonica</name>
    <dbReference type="NCBI Taxonomy" id="151549"/>
    <lineage>
        <taxon>Eukaryota</taxon>
        <taxon>Metazoa</taxon>
        <taxon>Ecdysozoa</taxon>
        <taxon>Arthropoda</taxon>
        <taxon>Hexapoda</taxon>
        <taxon>Insecta</taxon>
        <taxon>Pterygota</taxon>
        <taxon>Neoptera</taxon>
        <taxon>Endopterygota</taxon>
        <taxon>Lepidoptera</taxon>
        <taxon>Glossata</taxon>
        <taxon>Ditrysia</taxon>
        <taxon>Tineoidea</taxon>
        <taxon>Psychidae</taxon>
        <taxon>Oiketicinae</taxon>
        <taxon>Eumeta</taxon>
    </lineage>
</organism>
<comment type="caution">
    <text evidence="1">The sequence shown here is derived from an EMBL/GenBank/DDBJ whole genome shotgun (WGS) entry which is preliminary data.</text>
</comment>
<keyword evidence="2" id="KW-1185">Reference proteome</keyword>
<reference evidence="1 2" key="1">
    <citation type="journal article" date="2019" name="Commun. Biol.">
        <title>The bagworm genome reveals a unique fibroin gene that provides high tensile strength.</title>
        <authorList>
            <person name="Kono N."/>
            <person name="Nakamura H."/>
            <person name="Ohtoshi R."/>
            <person name="Tomita M."/>
            <person name="Numata K."/>
            <person name="Arakawa K."/>
        </authorList>
    </citation>
    <scope>NUCLEOTIDE SEQUENCE [LARGE SCALE GENOMIC DNA]</scope>
</reference>